<evidence type="ECO:0000313" key="2">
    <source>
        <dbReference type="EMBL" id="PKG28606.1"/>
    </source>
</evidence>
<name>A0A2N0ZGI8_9BACI</name>
<dbReference type="GO" id="GO:0005829">
    <property type="term" value="C:cytosol"/>
    <property type="evidence" value="ECO:0007669"/>
    <property type="project" value="TreeGrafter"/>
</dbReference>
<protein>
    <submittedName>
        <fullName evidence="2">5-oxoprolinase</fullName>
    </submittedName>
</protein>
<sequence>MMAQTVKVDPFTQEIVKDSLIAIGDEMFIALAKTSMSPIIYEVLDYASGLLDSKGQLLTQGNGVTGFIGMLTFMVKQTLEKFGEGDLKPGDIIIINDSYGGGGSHLSDVGLVMPIFHEGEIVAFSANKAHWTEVGGKDPGSFSNDATDIFQEGMQFPCVKLYDEGTINQALVDIIKANVRFPDLSLGDLWAQVAALKTGEKRVKELCDKHGKETILNSIDYLLNHGEALAKIGLRKLPQGVFESEGFIDDDGFGNGPFKIKVKVTITEEKFIADFRGSHPQVPGPVNCSYTALVSAVRTIFLALTNPSQDANEGVFRPLEVITDKGSILSAERPAPVSIYFESMQAGADLIWKSLAPLVPERLTAGHLLSVCSVVLSGNHQDTNEPFLIVEPSVGGWGAGEGQDGARGQFCIGDGETYNVPIEVAETRYGIMVDEYSLRNDGAGAGKYIGGSGVIRSYRAMSDNQSISVTFGRNKFAPWGSNGGKDGSANEFIVEKANGEKDGPYGIYARYPLNKGDVVKLITATGGGYGNPFERSPEMVLNDVKNGYISLEQASEDFGVEIDKDSFEILQINRK</sequence>
<dbReference type="GO" id="GO:0006749">
    <property type="term" value="P:glutathione metabolic process"/>
    <property type="evidence" value="ECO:0007669"/>
    <property type="project" value="TreeGrafter"/>
</dbReference>
<dbReference type="Proteomes" id="UP000233343">
    <property type="component" value="Unassembled WGS sequence"/>
</dbReference>
<gene>
    <name evidence="2" type="ORF">CWS20_12740</name>
</gene>
<dbReference type="EMBL" id="PISD01000027">
    <property type="protein sequence ID" value="PKG28606.1"/>
    <property type="molecule type" value="Genomic_DNA"/>
</dbReference>
<feature type="domain" description="Hydantoinase B/oxoprolinase" evidence="1">
    <location>
        <begin position="9"/>
        <end position="532"/>
    </location>
</feature>
<reference evidence="2 3" key="1">
    <citation type="journal article" date="2010" name="Int. J. Syst. Evol. Microbiol.">
        <title>Bacillus horneckiae sp. nov., isolated from a spacecraft-assembly clean room.</title>
        <authorList>
            <person name="Vaishampayan P."/>
            <person name="Probst A."/>
            <person name="Krishnamurthi S."/>
            <person name="Ghosh S."/>
            <person name="Osman S."/>
            <person name="McDowall A."/>
            <person name="Ruckmani A."/>
            <person name="Mayilraj S."/>
            <person name="Venkateswaran K."/>
        </authorList>
    </citation>
    <scope>NUCLEOTIDE SEQUENCE [LARGE SCALE GENOMIC DNA]</scope>
    <source>
        <strain evidence="3">1PO1SC</strain>
    </source>
</reference>
<accession>A0A2N0ZGI8</accession>
<dbReference type="InterPro" id="IPR003692">
    <property type="entry name" value="Hydantoinase_B"/>
</dbReference>
<dbReference type="PANTHER" id="PTHR11365">
    <property type="entry name" value="5-OXOPROLINASE RELATED"/>
    <property type="match status" value="1"/>
</dbReference>
<proteinExistence type="predicted"/>
<dbReference type="GO" id="GO:0017168">
    <property type="term" value="F:5-oxoprolinase (ATP-hydrolyzing) activity"/>
    <property type="evidence" value="ECO:0007669"/>
    <property type="project" value="TreeGrafter"/>
</dbReference>
<evidence type="ECO:0000313" key="3">
    <source>
        <dbReference type="Proteomes" id="UP000233343"/>
    </source>
</evidence>
<keyword evidence="3" id="KW-1185">Reference proteome</keyword>
<dbReference type="InterPro" id="IPR045079">
    <property type="entry name" value="Oxoprolinase-like"/>
</dbReference>
<dbReference type="AlphaFoldDB" id="A0A2N0ZGI8"/>
<dbReference type="Pfam" id="PF02538">
    <property type="entry name" value="Hydantoinase_B"/>
    <property type="match status" value="1"/>
</dbReference>
<evidence type="ECO:0000259" key="1">
    <source>
        <dbReference type="Pfam" id="PF02538"/>
    </source>
</evidence>
<organism evidence="2 3">
    <name type="scientific">Cytobacillus horneckiae</name>
    <dbReference type="NCBI Taxonomy" id="549687"/>
    <lineage>
        <taxon>Bacteria</taxon>
        <taxon>Bacillati</taxon>
        <taxon>Bacillota</taxon>
        <taxon>Bacilli</taxon>
        <taxon>Bacillales</taxon>
        <taxon>Bacillaceae</taxon>
        <taxon>Cytobacillus</taxon>
    </lineage>
</organism>
<dbReference type="PANTHER" id="PTHR11365:SF23">
    <property type="entry name" value="HYPOTHETICAL 5-OXOPROLINASE (EUROFUNG)-RELATED"/>
    <property type="match status" value="1"/>
</dbReference>
<comment type="caution">
    <text evidence="2">The sequence shown here is derived from an EMBL/GenBank/DDBJ whole genome shotgun (WGS) entry which is preliminary data.</text>
</comment>